<dbReference type="SUPFAM" id="SSF51445">
    <property type="entry name" value="(Trans)glycosidases"/>
    <property type="match status" value="1"/>
</dbReference>
<dbReference type="GO" id="GO:0004557">
    <property type="term" value="F:alpha-galactosidase activity"/>
    <property type="evidence" value="ECO:0007669"/>
    <property type="project" value="UniProtKB-EC"/>
</dbReference>
<name>A0ABT6FE01_9BACT</name>
<dbReference type="Pfam" id="PF16874">
    <property type="entry name" value="Glyco_hydro_36C"/>
    <property type="match status" value="1"/>
</dbReference>
<evidence type="ECO:0000256" key="3">
    <source>
        <dbReference type="PIRNR" id="PIRNR005536"/>
    </source>
</evidence>
<dbReference type="EMBL" id="JARRAG010000002">
    <property type="protein sequence ID" value="MDG3005726.1"/>
    <property type="molecule type" value="Genomic_DNA"/>
</dbReference>
<feature type="signal peptide" evidence="4">
    <location>
        <begin position="1"/>
        <end position="25"/>
    </location>
</feature>
<evidence type="ECO:0000313" key="6">
    <source>
        <dbReference type="EMBL" id="MDG3005726.1"/>
    </source>
</evidence>
<dbReference type="Gene3D" id="2.60.40.1180">
    <property type="entry name" value="Golgi alpha-mannosidase II"/>
    <property type="match status" value="1"/>
</dbReference>
<dbReference type="InterPro" id="IPR002252">
    <property type="entry name" value="Glyco_hydro_36"/>
</dbReference>
<accession>A0ABT6FE01</accession>
<protein>
    <recommendedName>
        <fullName evidence="3">Alpha-galactosidase</fullName>
        <ecNumber evidence="3">3.2.1.22</ecNumber>
    </recommendedName>
</protein>
<dbReference type="InterPro" id="IPR013780">
    <property type="entry name" value="Glyco_hydro_b"/>
</dbReference>
<dbReference type="InterPro" id="IPR031705">
    <property type="entry name" value="Glyco_hydro_36_C"/>
</dbReference>
<keyword evidence="1 3" id="KW-0378">Hydrolase</keyword>
<dbReference type="PANTHER" id="PTHR43053">
    <property type="entry name" value="GLYCOSIDASE FAMILY 31"/>
    <property type="match status" value="1"/>
</dbReference>
<dbReference type="Proteomes" id="UP001216907">
    <property type="component" value="Unassembled WGS sequence"/>
</dbReference>
<keyword evidence="2 3" id="KW-0326">Glycosidase</keyword>
<comment type="catalytic activity">
    <reaction evidence="3">
        <text>Hydrolysis of terminal, non-reducing alpha-D-galactose residues in alpha-D-galactosides, including galactose oligosaccharides, galactomannans and galactolipids.</text>
        <dbReference type="EC" id="3.2.1.22"/>
    </reaction>
</comment>
<dbReference type="CDD" id="cd14791">
    <property type="entry name" value="GH36"/>
    <property type="match status" value="1"/>
</dbReference>
<dbReference type="RefSeq" id="WP_277862056.1">
    <property type="nucleotide sequence ID" value="NZ_JARRAG010000002.1"/>
</dbReference>
<evidence type="ECO:0000256" key="2">
    <source>
        <dbReference type="ARBA" id="ARBA00023295"/>
    </source>
</evidence>
<dbReference type="Pfam" id="PF02065">
    <property type="entry name" value="Melibiase"/>
    <property type="match status" value="1"/>
</dbReference>
<evidence type="ECO:0000256" key="4">
    <source>
        <dbReference type="SAM" id="SignalP"/>
    </source>
</evidence>
<proteinExistence type="inferred from homology"/>
<dbReference type="InterPro" id="IPR013785">
    <property type="entry name" value="Aldolase_TIM"/>
</dbReference>
<dbReference type="InterPro" id="IPR050985">
    <property type="entry name" value="Alpha-glycosidase_related"/>
</dbReference>
<reference evidence="6 7" key="1">
    <citation type="submission" date="2023-03" db="EMBL/GenBank/DDBJ databases">
        <title>Paludisphaera mucosa sp. nov. a novel planctomycete from northern fen.</title>
        <authorList>
            <person name="Ivanova A."/>
        </authorList>
    </citation>
    <scope>NUCLEOTIDE SEQUENCE [LARGE SCALE GENOMIC DNA]</scope>
    <source>
        <strain evidence="6 7">Pla2</strain>
    </source>
</reference>
<dbReference type="EC" id="3.2.1.22" evidence="3"/>
<evidence type="ECO:0000313" key="7">
    <source>
        <dbReference type="Proteomes" id="UP001216907"/>
    </source>
</evidence>
<gene>
    <name evidence="6" type="ORF">PZE19_18210</name>
</gene>
<dbReference type="InterPro" id="IPR017853">
    <property type="entry name" value="GH"/>
</dbReference>
<organism evidence="6 7">
    <name type="scientific">Paludisphaera mucosa</name>
    <dbReference type="NCBI Taxonomy" id="3030827"/>
    <lineage>
        <taxon>Bacteria</taxon>
        <taxon>Pseudomonadati</taxon>
        <taxon>Planctomycetota</taxon>
        <taxon>Planctomycetia</taxon>
        <taxon>Isosphaerales</taxon>
        <taxon>Isosphaeraceae</taxon>
        <taxon>Paludisphaera</taxon>
    </lineage>
</organism>
<keyword evidence="4" id="KW-0732">Signal</keyword>
<evidence type="ECO:0000256" key="1">
    <source>
        <dbReference type="ARBA" id="ARBA00022801"/>
    </source>
</evidence>
<dbReference type="InterPro" id="IPR038417">
    <property type="entry name" value="Alpga-gal_N_sf"/>
</dbReference>
<comment type="similarity">
    <text evidence="3">Belongs to the glycosyl hydrolase.</text>
</comment>
<dbReference type="Gene3D" id="2.70.98.60">
    <property type="entry name" value="alpha-galactosidase from lactobacil brevis"/>
    <property type="match status" value="1"/>
</dbReference>
<dbReference type="Gene3D" id="3.20.20.70">
    <property type="entry name" value="Aldolase class I"/>
    <property type="match status" value="1"/>
</dbReference>
<dbReference type="PANTHER" id="PTHR43053:SF3">
    <property type="entry name" value="ALPHA-GALACTOSIDASE C-RELATED"/>
    <property type="match status" value="1"/>
</dbReference>
<keyword evidence="7" id="KW-1185">Reference proteome</keyword>
<evidence type="ECO:0000259" key="5">
    <source>
        <dbReference type="Pfam" id="PF16874"/>
    </source>
</evidence>
<sequence length="685" mass="76708">MKSLRRRLAAVIFLGASLAPTPATAEEPTAEEFATARTWIDSRFTARAEPRPPFSFTYGDERSSELLPTWRKDYAEQPIDAARTERAMRFTDPRTDLRVECTATVYRDFPAVDWVVKFTNAGTDDTPILSAVLPLDAMVVACGQGMPGVLFHSRGSKARIDDFEPLRTVLASDEIWSGSSFGGRSSDGVLPFFKLVGRAAGASIDVGWSGDWSAEFRVFFRGQAVARIGQRTFHAKLRPGESIRTPSIVVHFWDKKDPERGGNLHRRFLRKHFTPTVAGQPVDPPIAASPHATIGFEKTTEANMLRQIANVARHGVGFDYWWIDAGWYTCGDNWARYVGNVDPDPARFPSGLKPVADAAHAAGMRFLLWNEPERVMPGTWLHKNHPEWLIAPPEGMPADLQYQRNDGFHLLDLGNPEALAWSIEHYSKMIAATGIECFRNDFNMYPGFYWNAAEPADRVGLREARYVTGLYRLFDALRGRHPGLMIDDCASGGRRIDVEMLRRALVLTRSDYLWDPVGQQAHTFGLARWIPITGIGAASVDVYSRRSGLGNHFTLAADYDSQEPVAWDAIRATVAEYRALKPYYEGDFHPLGAYSVAEDAWMAWQFDRPEQGDGLVQAFRRKACEVDASIYKLRGLEPDAEYEVVNRDAADRTVRSGRSLRDEGFKVTIAEKPGAAVYSYRKVGR</sequence>
<feature type="domain" description="Glycosyl hydrolase family 36 C-terminal" evidence="5">
    <location>
        <begin position="601"/>
        <end position="668"/>
    </location>
</feature>
<dbReference type="PIRSF" id="PIRSF005536">
    <property type="entry name" value="Agal"/>
    <property type="match status" value="1"/>
</dbReference>
<comment type="caution">
    <text evidence="6">The sequence shown here is derived from an EMBL/GenBank/DDBJ whole genome shotgun (WGS) entry which is preliminary data.</text>
</comment>
<feature type="chain" id="PRO_5047295303" description="Alpha-galactosidase" evidence="4">
    <location>
        <begin position="26"/>
        <end position="685"/>
    </location>
</feature>